<protein>
    <submittedName>
        <fullName evidence="1">Uncharacterized protein</fullName>
    </submittedName>
</protein>
<evidence type="ECO:0000313" key="2">
    <source>
        <dbReference type="Proteomes" id="UP000828048"/>
    </source>
</evidence>
<dbReference type="EMBL" id="CM037158">
    <property type="protein sequence ID" value="KAH7852941.1"/>
    <property type="molecule type" value="Genomic_DNA"/>
</dbReference>
<accession>A0ACB7YH39</accession>
<name>A0ACB7YH39_9ERIC</name>
<gene>
    <name evidence="1" type="ORF">Vadar_031271</name>
</gene>
<evidence type="ECO:0000313" key="1">
    <source>
        <dbReference type="EMBL" id="KAH7852941.1"/>
    </source>
</evidence>
<proteinExistence type="predicted"/>
<dbReference type="Proteomes" id="UP000828048">
    <property type="component" value="Chromosome 8"/>
</dbReference>
<organism evidence="1 2">
    <name type="scientific">Vaccinium darrowii</name>
    <dbReference type="NCBI Taxonomy" id="229202"/>
    <lineage>
        <taxon>Eukaryota</taxon>
        <taxon>Viridiplantae</taxon>
        <taxon>Streptophyta</taxon>
        <taxon>Embryophyta</taxon>
        <taxon>Tracheophyta</taxon>
        <taxon>Spermatophyta</taxon>
        <taxon>Magnoliopsida</taxon>
        <taxon>eudicotyledons</taxon>
        <taxon>Gunneridae</taxon>
        <taxon>Pentapetalae</taxon>
        <taxon>asterids</taxon>
        <taxon>Ericales</taxon>
        <taxon>Ericaceae</taxon>
        <taxon>Vaccinioideae</taxon>
        <taxon>Vaccinieae</taxon>
        <taxon>Vaccinium</taxon>
    </lineage>
</organism>
<reference evidence="1 2" key="1">
    <citation type="journal article" date="2021" name="Hortic Res">
        <title>High-quality reference genome and annotation aids understanding of berry development for evergreen blueberry (Vaccinium darrowii).</title>
        <authorList>
            <person name="Yu J."/>
            <person name="Hulse-Kemp A.M."/>
            <person name="Babiker E."/>
            <person name="Staton M."/>
        </authorList>
    </citation>
    <scope>NUCLEOTIDE SEQUENCE [LARGE SCALE GENOMIC DNA]</scope>
    <source>
        <strain evidence="2">cv. NJ 8807/NJ 8810</strain>
        <tissue evidence="1">Young leaf</tissue>
    </source>
</reference>
<sequence>MFVHPYFDLIFHFNGIVGHCNNVDPEMYSYMDMLQDVNETVLSKMASNIGASITVVYEFPGTGYRFELSSDKAVMDLFSMEGIPPTLNLFVEVETPIATVHPNVGDDSDVEVVENEPNEEDGSAYHKDDIYEMSDEDREWGSAINGDLQYENTVGMGDNNVFDDEFDEEVSDYQPGDDEGRYSSEGEAEIVTKGKGVAATSYGKEPYLDGEGEVVLERHMIFEDVNAFRAKLRDYTVEKGFKIVRDKNEKGRVTAHCAADGCKWRIHASPMFDGHQFM</sequence>
<keyword evidence="2" id="KW-1185">Reference proteome</keyword>
<comment type="caution">
    <text evidence="1">The sequence shown here is derived from an EMBL/GenBank/DDBJ whole genome shotgun (WGS) entry which is preliminary data.</text>
</comment>